<dbReference type="AlphaFoldDB" id="A0A848KIA1"/>
<dbReference type="GO" id="GO:0000976">
    <property type="term" value="F:transcription cis-regulatory region binding"/>
    <property type="evidence" value="ECO:0007669"/>
    <property type="project" value="TreeGrafter"/>
</dbReference>
<dbReference type="PRINTS" id="PR00455">
    <property type="entry name" value="HTHTETR"/>
</dbReference>
<keyword evidence="1 2" id="KW-0238">DNA-binding</keyword>
<dbReference type="SUPFAM" id="SSF46689">
    <property type="entry name" value="Homeodomain-like"/>
    <property type="match status" value="1"/>
</dbReference>
<organism evidence="4 5">
    <name type="scientific">Antrihabitans stalactiti</name>
    <dbReference type="NCBI Taxonomy" id="2584121"/>
    <lineage>
        <taxon>Bacteria</taxon>
        <taxon>Bacillati</taxon>
        <taxon>Actinomycetota</taxon>
        <taxon>Actinomycetes</taxon>
        <taxon>Mycobacteriales</taxon>
        <taxon>Nocardiaceae</taxon>
        <taxon>Antrihabitans</taxon>
    </lineage>
</organism>
<dbReference type="Pfam" id="PF17928">
    <property type="entry name" value="TetR_C_22"/>
    <property type="match status" value="1"/>
</dbReference>
<feature type="DNA-binding region" description="H-T-H motif" evidence="2">
    <location>
        <begin position="45"/>
        <end position="64"/>
    </location>
</feature>
<dbReference type="PANTHER" id="PTHR30055:SF226">
    <property type="entry name" value="HTH-TYPE TRANSCRIPTIONAL REGULATOR PKSA"/>
    <property type="match status" value="1"/>
</dbReference>
<evidence type="ECO:0000313" key="4">
    <source>
        <dbReference type="EMBL" id="NMN97506.1"/>
    </source>
</evidence>
<dbReference type="InterPro" id="IPR050109">
    <property type="entry name" value="HTH-type_TetR-like_transc_reg"/>
</dbReference>
<dbReference type="Proteomes" id="UP000535543">
    <property type="component" value="Unassembled WGS sequence"/>
</dbReference>
<dbReference type="Gene3D" id="1.10.357.10">
    <property type="entry name" value="Tetracycline Repressor, domain 2"/>
    <property type="match status" value="1"/>
</dbReference>
<keyword evidence="5" id="KW-1185">Reference proteome</keyword>
<sequence length="215" mass="23765">MVTAASEPATRLRNQPQQARSRARLEKVLAAADDLLASEGAESVTTTKVAAEAGVSIGSLYHYLPDRDAILHALALRYLTGFEVQMAQYVARADNLTWDDFVDVVIDGYADAYRLQPGFRALWFGRHLSEKTWAADRDHKVRMAESLRLLLVGLGVEDNDRLPAICRTAHLTADALIQEAFRADPSGDPALLDECKHVLRAYLDTVGPHTKKAIR</sequence>
<comment type="caution">
    <text evidence="4">The sequence shown here is derived from an EMBL/GenBank/DDBJ whole genome shotgun (WGS) entry which is preliminary data.</text>
</comment>
<protein>
    <submittedName>
        <fullName evidence="4">TetR/AcrR family transcriptional regulator</fullName>
    </submittedName>
</protein>
<accession>A0A848KIA1</accession>
<feature type="domain" description="HTH tetR-type" evidence="3">
    <location>
        <begin position="22"/>
        <end position="82"/>
    </location>
</feature>
<dbReference type="InterPro" id="IPR001647">
    <property type="entry name" value="HTH_TetR"/>
</dbReference>
<dbReference type="PROSITE" id="PS50977">
    <property type="entry name" value="HTH_TETR_2"/>
    <property type="match status" value="1"/>
</dbReference>
<dbReference type="Pfam" id="PF00440">
    <property type="entry name" value="TetR_N"/>
    <property type="match status" value="1"/>
</dbReference>
<gene>
    <name evidence="4" type="ORF">FGL95_20935</name>
</gene>
<reference evidence="4 5" key="2">
    <citation type="submission" date="2020-06" db="EMBL/GenBank/DDBJ databases">
        <title>Antribacter stalactiti gen. nov., sp. nov., a new member of the family Nacardiaceae isolated from a cave.</title>
        <authorList>
            <person name="Kim I.S."/>
        </authorList>
    </citation>
    <scope>NUCLEOTIDE SEQUENCE [LARGE SCALE GENOMIC DNA]</scope>
    <source>
        <strain evidence="4 5">YC2-7</strain>
    </source>
</reference>
<dbReference type="PANTHER" id="PTHR30055">
    <property type="entry name" value="HTH-TYPE TRANSCRIPTIONAL REGULATOR RUTR"/>
    <property type="match status" value="1"/>
</dbReference>
<dbReference type="InterPro" id="IPR009057">
    <property type="entry name" value="Homeodomain-like_sf"/>
</dbReference>
<name>A0A848KIA1_9NOCA</name>
<proteinExistence type="predicted"/>
<evidence type="ECO:0000259" key="3">
    <source>
        <dbReference type="PROSITE" id="PS50977"/>
    </source>
</evidence>
<dbReference type="GO" id="GO:0003700">
    <property type="term" value="F:DNA-binding transcription factor activity"/>
    <property type="evidence" value="ECO:0007669"/>
    <property type="project" value="TreeGrafter"/>
</dbReference>
<evidence type="ECO:0000313" key="5">
    <source>
        <dbReference type="Proteomes" id="UP000535543"/>
    </source>
</evidence>
<dbReference type="EMBL" id="VCQU01000007">
    <property type="protein sequence ID" value="NMN97506.1"/>
    <property type="molecule type" value="Genomic_DNA"/>
</dbReference>
<dbReference type="InterPro" id="IPR041674">
    <property type="entry name" value="TetR_C_22"/>
</dbReference>
<reference evidence="4 5" key="1">
    <citation type="submission" date="2019-05" db="EMBL/GenBank/DDBJ databases">
        <authorList>
            <person name="Lee S.D."/>
        </authorList>
    </citation>
    <scope>NUCLEOTIDE SEQUENCE [LARGE SCALE GENOMIC DNA]</scope>
    <source>
        <strain evidence="4 5">YC2-7</strain>
    </source>
</reference>
<evidence type="ECO:0000256" key="1">
    <source>
        <dbReference type="ARBA" id="ARBA00023125"/>
    </source>
</evidence>
<evidence type="ECO:0000256" key="2">
    <source>
        <dbReference type="PROSITE-ProRule" id="PRU00335"/>
    </source>
</evidence>